<accession>A0A0D9VGS5</accession>
<evidence type="ECO:0000313" key="3">
    <source>
        <dbReference type="Proteomes" id="UP000032180"/>
    </source>
</evidence>
<reference evidence="3" key="2">
    <citation type="submission" date="2013-12" db="EMBL/GenBank/DDBJ databases">
        <authorList>
            <person name="Yu Y."/>
            <person name="Lee S."/>
            <person name="de Baynast K."/>
            <person name="Wissotski M."/>
            <person name="Liu L."/>
            <person name="Talag J."/>
            <person name="Goicoechea J."/>
            <person name="Angelova A."/>
            <person name="Jetty R."/>
            <person name="Kudrna D."/>
            <person name="Golser W."/>
            <person name="Rivera L."/>
            <person name="Zhang J."/>
            <person name="Wing R."/>
        </authorList>
    </citation>
    <scope>NUCLEOTIDE SEQUENCE</scope>
</reference>
<dbReference type="HOGENOM" id="CLU_2240457_0_0_1"/>
<reference evidence="2 3" key="1">
    <citation type="submission" date="2012-08" db="EMBL/GenBank/DDBJ databases">
        <title>Oryza genome evolution.</title>
        <authorList>
            <person name="Wing R.A."/>
        </authorList>
    </citation>
    <scope>NUCLEOTIDE SEQUENCE</scope>
</reference>
<keyword evidence="3" id="KW-1185">Reference proteome</keyword>
<evidence type="ECO:0000313" key="2">
    <source>
        <dbReference type="EnsemblPlants" id="LPERR02G15620.1"/>
    </source>
</evidence>
<dbReference type="EnsemblPlants" id="LPERR02G15620.1">
    <property type="protein sequence ID" value="LPERR02G15620.1"/>
    <property type="gene ID" value="LPERR02G15620"/>
</dbReference>
<feature type="region of interest" description="Disordered" evidence="1">
    <location>
        <begin position="22"/>
        <end position="91"/>
    </location>
</feature>
<evidence type="ECO:0000256" key="1">
    <source>
        <dbReference type="SAM" id="MobiDB-lite"/>
    </source>
</evidence>
<name>A0A0D9VGS5_9ORYZ</name>
<dbReference type="Proteomes" id="UP000032180">
    <property type="component" value="Chromosome 2"/>
</dbReference>
<protein>
    <submittedName>
        <fullName evidence="2">Uncharacterized protein</fullName>
    </submittedName>
</protein>
<reference evidence="2" key="3">
    <citation type="submission" date="2015-04" db="UniProtKB">
        <authorList>
            <consortium name="EnsemblPlants"/>
        </authorList>
    </citation>
    <scope>IDENTIFICATION</scope>
</reference>
<dbReference type="Gramene" id="LPERR02G15620.1">
    <property type="protein sequence ID" value="LPERR02G15620.1"/>
    <property type="gene ID" value="LPERR02G15620"/>
</dbReference>
<organism evidence="2 3">
    <name type="scientific">Leersia perrieri</name>
    <dbReference type="NCBI Taxonomy" id="77586"/>
    <lineage>
        <taxon>Eukaryota</taxon>
        <taxon>Viridiplantae</taxon>
        <taxon>Streptophyta</taxon>
        <taxon>Embryophyta</taxon>
        <taxon>Tracheophyta</taxon>
        <taxon>Spermatophyta</taxon>
        <taxon>Magnoliopsida</taxon>
        <taxon>Liliopsida</taxon>
        <taxon>Poales</taxon>
        <taxon>Poaceae</taxon>
        <taxon>BOP clade</taxon>
        <taxon>Oryzoideae</taxon>
        <taxon>Oryzeae</taxon>
        <taxon>Oryzinae</taxon>
        <taxon>Leersia</taxon>
    </lineage>
</organism>
<sequence>MSKEDFIFFVVGLPGCLHSRAPPDLSLRPDLPAATPPPSAAAAAAGETVPTTLFPSPSAADRARRLHQAAVVSPPPTGCHTASTTEYAKDPGATYPKVGRSLLFL</sequence>
<dbReference type="AlphaFoldDB" id="A0A0D9VGS5"/>
<proteinExistence type="predicted"/>